<dbReference type="AlphaFoldDB" id="A0A4Q1KFQ5"/>
<dbReference type="RefSeq" id="WP_129404676.1">
    <property type="nucleotide sequence ID" value="NZ_SBKP01000011.1"/>
</dbReference>
<protein>
    <recommendedName>
        <fullName evidence="4">Tetratricopeptide repeat protein</fullName>
    </recommendedName>
</protein>
<reference evidence="3" key="1">
    <citation type="submission" date="2019-01" db="EMBL/GenBank/DDBJ databases">
        <title>Cytophagaceae bacterium strain CAR-16.</title>
        <authorList>
            <person name="Chen W.-M."/>
        </authorList>
    </citation>
    <scope>NUCLEOTIDE SEQUENCE [LARGE SCALE GENOMIC DNA]</scope>
    <source>
        <strain evidence="3">CHR27</strain>
    </source>
</reference>
<feature type="signal peptide" evidence="1">
    <location>
        <begin position="1"/>
        <end position="24"/>
    </location>
</feature>
<dbReference type="EMBL" id="SBKP01000011">
    <property type="protein sequence ID" value="RXR27647.1"/>
    <property type="molecule type" value="Genomic_DNA"/>
</dbReference>
<evidence type="ECO:0008006" key="4">
    <source>
        <dbReference type="Google" id="ProtNLM"/>
    </source>
</evidence>
<gene>
    <name evidence="2" type="ORF">EQG66_11175</name>
</gene>
<proteinExistence type="predicted"/>
<keyword evidence="3" id="KW-1185">Reference proteome</keyword>
<accession>A0A4Q1KFQ5</accession>
<dbReference type="OrthoDB" id="7325958at2"/>
<evidence type="ECO:0000313" key="3">
    <source>
        <dbReference type="Proteomes" id="UP000290958"/>
    </source>
</evidence>
<comment type="caution">
    <text evidence="2">The sequence shown here is derived from an EMBL/GenBank/DDBJ whole genome shotgun (WGS) entry which is preliminary data.</text>
</comment>
<dbReference type="Proteomes" id="UP000290958">
    <property type="component" value="Unassembled WGS sequence"/>
</dbReference>
<name>A0A4Q1KFQ5_9SPHN</name>
<dbReference type="SUPFAM" id="SSF81901">
    <property type="entry name" value="HCP-like"/>
    <property type="match status" value="1"/>
</dbReference>
<keyword evidence="1" id="KW-0732">Signal</keyword>
<evidence type="ECO:0000256" key="1">
    <source>
        <dbReference type="SAM" id="SignalP"/>
    </source>
</evidence>
<sequence length="425" mass="44760">MRKVSPVALGLMLALGGVSLGVSAPVAIAKEKAPKAPQAKPSAGFIGPVQKLQEAINKKDVAAAQAALPVAQAAAKTPDDAYYLNSMKLNLSILANDGAMQGEALKGMLESGFTPVEQQGQFSAILASRAQDAKDYGTAISYAEKALALGYKPEETNIIMAQAIWGKANRNPAEVARGLDYFKKGIEARKAAGMTVDPQWYQVGVQQASNANLPQITEWAAMAYEAKPSGDNLRTVLRIFQRDNPTMSNRENLDLLRLMQYSGGLAVKGDFLEYAEMAFKGGIYGEVKSVIETGRTTRDARSNFYLTSVDGVENYTVATGKIAGDKATLGAAAADSAKSATGKIAAATADAYMGYGDNAKAISLYEMALQKGGVDAAEVNTRLGIVQARAGNIEAAKASFAKVTGGARGAIAQYWLKWLSRAPAA</sequence>
<organism evidence="2 3">
    <name type="scientific">Sphingobium fluviale</name>
    <dbReference type="NCBI Taxonomy" id="2506423"/>
    <lineage>
        <taxon>Bacteria</taxon>
        <taxon>Pseudomonadati</taxon>
        <taxon>Pseudomonadota</taxon>
        <taxon>Alphaproteobacteria</taxon>
        <taxon>Sphingomonadales</taxon>
        <taxon>Sphingomonadaceae</taxon>
        <taxon>Sphingobium</taxon>
    </lineage>
</organism>
<feature type="chain" id="PRO_5020404059" description="Tetratricopeptide repeat protein" evidence="1">
    <location>
        <begin position="25"/>
        <end position="425"/>
    </location>
</feature>
<evidence type="ECO:0000313" key="2">
    <source>
        <dbReference type="EMBL" id="RXR27647.1"/>
    </source>
</evidence>